<evidence type="ECO:0000313" key="1">
    <source>
        <dbReference type="EMBL" id="KAJ8794690.1"/>
    </source>
</evidence>
<keyword evidence="2" id="KW-1185">Reference proteome</keyword>
<organism evidence="1 2">
    <name type="scientific">Eschrichtius robustus</name>
    <name type="common">California gray whale</name>
    <name type="synonym">Eschrichtius gibbosus</name>
    <dbReference type="NCBI Taxonomy" id="9764"/>
    <lineage>
        <taxon>Eukaryota</taxon>
        <taxon>Metazoa</taxon>
        <taxon>Chordata</taxon>
        <taxon>Craniata</taxon>
        <taxon>Vertebrata</taxon>
        <taxon>Euteleostomi</taxon>
        <taxon>Mammalia</taxon>
        <taxon>Eutheria</taxon>
        <taxon>Laurasiatheria</taxon>
        <taxon>Artiodactyla</taxon>
        <taxon>Whippomorpha</taxon>
        <taxon>Cetacea</taxon>
        <taxon>Mysticeti</taxon>
        <taxon>Eschrichtiidae</taxon>
        <taxon>Eschrichtius</taxon>
    </lineage>
</organism>
<evidence type="ECO:0000313" key="2">
    <source>
        <dbReference type="Proteomes" id="UP001159641"/>
    </source>
</evidence>
<protein>
    <submittedName>
        <fullName evidence="1">Uncharacterized protein</fullName>
    </submittedName>
</protein>
<dbReference type="AlphaFoldDB" id="A0AB34HV63"/>
<gene>
    <name evidence="1" type="ORF">J1605_002999</name>
</gene>
<dbReference type="EMBL" id="JAIQCJ010000770">
    <property type="protein sequence ID" value="KAJ8794690.1"/>
    <property type="molecule type" value="Genomic_DNA"/>
</dbReference>
<name>A0AB34HV63_ESCRO</name>
<proteinExistence type="predicted"/>
<sequence>MTGDLKHLPCAFQHTTSQAKTADAALEISRRTLLLLTVNVSVFLLSGMWLDRLIICYQAVEDQLKICGHKKDADVFELFLSQK</sequence>
<comment type="caution">
    <text evidence="1">The sequence shown here is derived from an EMBL/GenBank/DDBJ whole genome shotgun (WGS) entry which is preliminary data.</text>
</comment>
<dbReference type="Proteomes" id="UP001159641">
    <property type="component" value="Unassembled WGS sequence"/>
</dbReference>
<accession>A0AB34HV63</accession>
<reference evidence="1 2" key="1">
    <citation type="submission" date="2022-11" db="EMBL/GenBank/DDBJ databases">
        <title>Whole genome sequence of Eschrichtius robustus ER-17-0199.</title>
        <authorList>
            <person name="Bruniche-Olsen A."/>
            <person name="Black A.N."/>
            <person name="Fields C.J."/>
            <person name="Walden K."/>
            <person name="Dewoody J.A."/>
        </authorList>
    </citation>
    <scope>NUCLEOTIDE SEQUENCE [LARGE SCALE GENOMIC DNA]</scope>
    <source>
        <strain evidence="1">ER-17-0199</strain>
        <tissue evidence="1">Blubber</tissue>
    </source>
</reference>